<evidence type="ECO:0000313" key="8">
    <source>
        <dbReference type="Proteomes" id="UP000017836"/>
    </source>
</evidence>
<dbReference type="Pfam" id="PF04674">
    <property type="entry name" value="Phi_1"/>
    <property type="match status" value="1"/>
</dbReference>
<dbReference type="eggNOG" id="KOG0017">
    <property type="taxonomic scope" value="Eukaryota"/>
</dbReference>
<sequence>MAHSLNHCFLLSLLLFSFPTVLSLPRKPLFLVPTASPVLEYHRGPLLTNPINVYILYYGHFHLSRKYAIADFFASFLSPNTATPSVQTWWRTALSYTDLSRRPVSNNVSLAGMASDLACSAGKTLTRNQLPLLIKAAMRKQTLPMDPSGLYLILTSDDTIVERFCMSSCGTHGALLLPRPGPKTGVDKTGGRAVWAWVGDPSKQCPGLCAWPYAKPLWGPPSVLMAPGGDVGLAGMVINVATMLVGSATNPYGDGFYEGDPLVPVEASTACPGLYGKDGFAGYPGTLLVDPTTNASFNAYGVGSHIFLLPAIWDPLTRKCKANV</sequence>
<evidence type="ECO:0000256" key="4">
    <source>
        <dbReference type="ARBA" id="ARBA00022729"/>
    </source>
</evidence>
<dbReference type="InterPro" id="IPR006766">
    <property type="entry name" value="EXORDIUM-like"/>
</dbReference>
<dbReference type="HOGENOM" id="CLU_053777_1_0_1"/>
<comment type="subcellular location">
    <subcellularLocation>
        <location evidence="1">Secreted</location>
        <location evidence="1">Extracellular space</location>
        <location evidence="1">Apoplast</location>
    </subcellularLocation>
</comment>
<dbReference type="EMBL" id="KI394358">
    <property type="protein sequence ID" value="ERN03342.1"/>
    <property type="molecule type" value="Genomic_DNA"/>
</dbReference>
<dbReference type="KEGG" id="atr:18431479"/>
<keyword evidence="2" id="KW-0052">Apoplast</keyword>
<feature type="signal peptide" evidence="6">
    <location>
        <begin position="1"/>
        <end position="23"/>
    </location>
</feature>
<dbReference type="PANTHER" id="PTHR31279:SF58">
    <property type="entry name" value="PROTEIN EXORDIUM-LIKE 2"/>
    <property type="match status" value="1"/>
</dbReference>
<comment type="similarity">
    <text evidence="5">Belongs to the EXORDIUM family.</text>
</comment>
<dbReference type="Gramene" id="ERN03342">
    <property type="protein sequence ID" value="ERN03342"/>
    <property type="gene ID" value="AMTR_s00003p00242490"/>
</dbReference>
<dbReference type="GO" id="GO:0048046">
    <property type="term" value="C:apoplast"/>
    <property type="evidence" value="ECO:0007669"/>
    <property type="project" value="UniProtKB-SubCell"/>
</dbReference>
<proteinExistence type="inferred from homology"/>
<dbReference type="OMA" id="CMGSCGF"/>
<protein>
    <submittedName>
        <fullName evidence="7">Uncharacterized protein</fullName>
    </submittedName>
</protein>
<dbReference type="PANTHER" id="PTHR31279">
    <property type="entry name" value="PROTEIN EXORDIUM-LIKE 5"/>
    <property type="match status" value="1"/>
</dbReference>
<keyword evidence="3" id="KW-0964">Secreted</keyword>
<evidence type="ECO:0000256" key="5">
    <source>
        <dbReference type="ARBA" id="ARBA00023591"/>
    </source>
</evidence>
<reference evidence="8" key="1">
    <citation type="journal article" date="2013" name="Science">
        <title>The Amborella genome and the evolution of flowering plants.</title>
        <authorList>
            <consortium name="Amborella Genome Project"/>
        </authorList>
    </citation>
    <scope>NUCLEOTIDE SEQUENCE [LARGE SCALE GENOMIC DNA]</scope>
</reference>
<dbReference type="Proteomes" id="UP000017836">
    <property type="component" value="Unassembled WGS sequence"/>
</dbReference>
<evidence type="ECO:0000313" key="7">
    <source>
        <dbReference type="EMBL" id="ERN03342.1"/>
    </source>
</evidence>
<keyword evidence="4 6" id="KW-0732">Signal</keyword>
<accession>W1P0I2</accession>
<evidence type="ECO:0000256" key="3">
    <source>
        <dbReference type="ARBA" id="ARBA00022525"/>
    </source>
</evidence>
<feature type="chain" id="PRO_5004807619" evidence="6">
    <location>
        <begin position="24"/>
        <end position="324"/>
    </location>
</feature>
<evidence type="ECO:0000256" key="2">
    <source>
        <dbReference type="ARBA" id="ARBA00022523"/>
    </source>
</evidence>
<name>W1P0I2_AMBTC</name>
<evidence type="ECO:0000256" key="6">
    <source>
        <dbReference type="SAM" id="SignalP"/>
    </source>
</evidence>
<keyword evidence="8" id="KW-1185">Reference proteome</keyword>
<dbReference type="AlphaFoldDB" id="W1P0I2"/>
<evidence type="ECO:0000256" key="1">
    <source>
        <dbReference type="ARBA" id="ARBA00004271"/>
    </source>
</evidence>
<organism evidence="7 8">
    <name type="scientific">Amborella trichopoda</name>
    <dbReference type="NCBI Taxonomy" id="13333"/>
    <lineage>
        <taxon>Eukaryota</taxon>
        <taxon>Viridiplantae</taxon>
        <taxon>Streptophyta</taxon>
        <taxon>Embryophyta</taxon>
        <taxon>Tracheophyta</taxon>
        <taxon>Spermatophyta</taxon>
        <taxon>Magnoliopsida</taxon>
        <taxon>Amborellales</taxon>
        <taxon>Amborellaceae</taxon>
        <taxon>Amborella</taxon>
    </lineage>
</organism>
<gene>
    <name evidence="7" type="ORF">AMTR_s00003p00242490</name>
</gene>
<dbReference type="OrthoDB" id="2017091at2759"/>